<dbReference type="SUPFAM" id="SSF56059">
    <property type="entry name" value="Glutathione synthetase ATP-binding domain-like"/>
    <property type="match status" value="1"/>
</dbReference>
<evidence type="ECO:0000256" key="1">
    <source>
        <dbReference type="ARBA" id="ARBA00022532"/>
    </source>
</evidence>
<dbReference type="GO" id="GO:0006099">
    <property type="term" value="P:tricarboxylic acid cycle"/>
    <property type="evidence" value="ECO:0007669"/>
    <property type="project" value="UniProtKB-KW"/>
</dbReference>
<dbReference type="Gene3D" id="3.30.1490.20">
    <property type="entry name" value="ATP-grasp fold, A domain"/>
    <property type="match status" value="1"/>
</dbReference>
<feature type="domain" description="CoA-binding" evidence="2">
    <location>
        <begin position="49"/>
        <end position="144"/>
    </location>
</feature>
<keyword evidence="4" id="KW-1185">Reference proteome</keyword>
<evidence type="ECO:0000313" key="4">
    <source>
        <dbReference type="Proteomes" id="UP000216442"/>
    </source>
</evidence>
<dbReference type="SUPFAM" id="SSF51735">
    <property type="entry name" value="NAD(P)-binding Rossmann-fold domains"/>
    <property type="match status" value="1"/>
</dbReference>
<accession>A0A271LKA1</accession>
<gene>
    <name evidence="3" type="ORF">CIT26_20075</name>
</gene>
<dbReference type="SUPFAM" id="SSF52210">
    <property type="entry name" value="Succinyl-CoA synthetase domains"/>
    <property type="match status" value="2"/>
</dbReference>
<dbReference type="PANTHER" id="PTHR42793">
    <property type="entry name" value="COA BINDING DOMAIN CONTAINING PROTEIN"/>
    <property type="match status" value="1"/>
</dbReference>
<dbReference type="Pfam" id="PF13607">
    <property type="entry name" value="Succ_CoA_lig"/>
    <property type="match status" value="1"/>
</dbReference>
<protein>
    <recommendedName>
        <fullName evidence="2">CoA-binding domain-containing protein</fullName>
    </recommendedName>
</protein>
<dbReference type="InterPro" id="IPR013815">
    <property type="entry name" value="ATP_grasp_subdomain_1"/>
</dbReference>
<dbReference type="Gene3D" id="3.40.50.261">
    <property type="entry name" value="Succinyl-CoA synthetase domains"/>
    <property type="match status" value="2"/>
</dbReference>
<reference evidence="3 4" key="1">
    <citation type="submission" date="2017-08" db="EMBL/GenBank/DDBJ databases">
        <title>Mesorhizobium wenxinae sp. nov., a novel rhizobial species isolated from root nodules of chickpea (Cicer arietinum L.).</title>
        <authorList>
            <person name="Zhang J."/>
        </authorList>
    </citation>
    <scope>NUCLEOTIDE SEQUENCE [LARGE SCALE GENOMIC DNA]</scope>
    <source>
        <strain evidence="3 4">SDW018</strain>
    </source>
</reference>
<dbReference type="PANTHER" id="PTHR42793:SF1">
    <property type="entry name" value="PEPTIDYL-LYSINE N-ACETYLTRANSFERASE PATZ"/>
    <property type="match status" value="1"/>
</dbReference>
<organism evidence="3 4">
    <name type="scientific">Mesorhizobium temperatum</name>
    <dbReference type="NCBI Taxonomy" id="241416"/>
    <lineage>
        <taxon>Bacteria</taxon>
        <taxon>Pseudomonadati</taxon>
        <taxon>Pseudomonadota</taxon>
        <taxon>Alphaproteobacteria</taxon>
        <taxon>Hyphomicrobiales</taxon>
        <taxon>Phyllobacteriaceae</taxon>
        <taxon>Mesorhizobium</taxon>
    </lineage>
</organism>
<evidence type="ECO:0000259" key="2">
    <source>
        <dbReference type="SMART" id="SM00881"/>
    </source>
</evidence>
<dbReference type="Pfam" id="PF13380">
    <property type="entry name" value="CoA_binding_2"/>
    <property type="match status" value="1"/>
</dbReference>
<dbReference type="SMART" id="SM00881">
    <property type="entry name" value="CoA_binding"/>
    <property type="match status" value="1"/>
</dbReference>
<dbReference type="EMBL" id="NPKJ01000057">
    <property type="protein sequence ID" value="PAQ07628.1"/>
    <property type="molecule type" value="Genomic_DNA"/>
</dbReference>
<dbReference type="InterPro" id="IPR032875">
    <property type="entry name" value="Succ_CoA_lig_flav_dom"/>
</dbReference>
<dbReference type="Gene3D" id="3.30.470.20">
    <property type="entry name" value="ATP-grasp fold, B domain"/>
    <property type="match status" value="1"/>
</dbReference>
<dbReference type="Gene3D" id="3.40.50.720">
    <property type="entry name" value="NAD(P)-binding Rossmann-like Domain"/>
    <property type="match status" value="1"/>
</dbReference>
<name>A0A271LKA1_9HYPH</name>
<sequence length="739" mass="78078">MSACSNPKTSMRAQLLLPRSGRPSSAGIDMLANYPAQGMLNAAHRLAPMLDARSIAVVGVSERANSFGLRLAQAVTSANFSGRIDFINPRYESVLGRPCRASLGDLDEAPDLAILGVGGRNLEQSLVDAIGSGAKSAVIFDACNGKATDGAPLLSRLKDIAREHGIAVCGGAGMGLINVPSGCVASFYGASHLKPGGITLIAHSGSVFTTLAMNDPRYRFDLLVSPGQEIGATIDEYIDYAVTRESTKVIAIFMETARNPAGFQSSLKHARQRGIPVVVCKVGRTEESARMARSHTGALAGSKAAYEAVLEDCGAISVQSIDELMNVASLCSTGRLPGPGGAALVTDSGGLRELAIDLAAESGARLARFSNRTVHGLRQVLPQHLEPSNPLDCAADLTEDFSKPFEEVLTILSDAEEVSMVGLEADLRDDYVYEEKLLDLALCLPLRTSKPCFFYSSFGRANNFLLGARLIDRGIPCINGIGETLNAISKLQEWSERRGEAADPFPKDSEGVVASWQARLSLPKPIDEHEALALLSSFGVPVVDNEVHDTLDGLKAAAKRLGYPIALKTAAEGVEHKSDVGGVLLSIRDERELEQSYGRLGATLGPRAIIQNMAPRGIELAFGCVKDPDFGPLVMVSAGGTLVEHFGGQQFALAPFNESRALDLIDRLPISRLLDGIRGNEPVDKVAAARALSSFSVMCAVLGDAMNEADVNPIVVTAKGAMAVDALIVPAADLARKVA</sequence>
<keyword evidence="1" id="KW-0816">Tricarboxylic acid cycle</keyword>
<dbReference type="InterPro" id="IPR036291">
    <property type="entry name" value="NAD(P)-bd_dom_sf"/>
</dbReference>
<dbReference type="OrthoDB" id="9807426at2"/>
<dbReference type="AlphaFoldDB" id="A0A271LKA1"/>
<dbReference type="Proteomes" id="UP000216442">
    <property type="component" value="Unassembled WGS sequence"/>
</dbReference>
<proteinExistence type="predicted"/>
<dbReference type="InterPro" id="IPR016102">
    <property type="entry name" value="Succinyl-CoA_synth-like"/>
</dbReference>
<dbReference type="GO" id="GO:0005524">
    <property type="term" value="F:ATP binding"/>
    <property type="evidence" value="ECO:0007669"/>
    <property type="project" value="InterPro"/>
</dbReference>
<comment type="caution">
    <text evidence="3">The sequence shown here is derived from an EMBL/GenBank/DDBJ whole genome shotgun (WGS) entry which is preliminary data.</text>
</comment>
<evidence type="ECO:0000313" key="3">
    <source>
        <dbReference type="EMBL" id="PAQ07628.1"/>
    </source>
</evidence>
<dbReference type="Pfam" id="PF13549">
    <property type="entry name" value="ATP-grasp_5"/>
    <property type="match status" value="1"/>
</dbReference>
<dbReference type="InterPro" id="IPR003781">
    <property type="entry name" value="CoA-bd"/>
</dbReference>